<protein>
    <submittedName>
        <fullName evidence="1">Uncharacterized protein</fullName>
    </submittedName>
</protein>
<comment type="caution">
    <text evidence="1">The sequence shown here is derived from an EMBL/GenBank/DDBJ whole genome shotgun (WGS) entry which is preliminary data.</text>
</comment>
<dbReference type="EMBL" id="JACYXC010000001">
    <property type="protein sequence ID" value="MBH5335258.1"/>
    <property type="molecule type" value="Genomic_DNA"/>
</dbReference>
<sequence length="136" mass="15767">MNKSLFQEWQKHRSKFSLQWLSYMQRRGKVRFVECHDEKVKILAECIEVTESITLKQKDAVRKDFLLVQCAWASDELISSLDEKMRSLLSVLSSECAEIGSVVWVNPAREEDGAVEWARAGARVEEHRKLRNWGAA</sequence>
<reference evidence="1 2" key="1">
    <citation type="submission" date="2020-09" db="EMBL/GenBank/DDBJ databases">
        <title>Biosynthesis of the nuclear factor of activated T cells inhibitor NFAT-133 and its congeners in Streptomyces pactum.</title>
        <authorList>
            <person name="Zhou W."/>
            <person name="Posri P."/>
            <person name="Abugrain M.E."/>
            <person name="Weisberg A.J."/>
            <person name="Chang J.H."/>
            <person name="Mahmud T."/>
        </authorList>
    </citation>
    <scope>NUCLEOTIDE SEQUENCE [LARGE SCALE GENOMIC DNA]</scope>
    <source>
        <strain evidence="1 2">ATCC 27456</strain>
    </source>
</reference>
<accession>A0ABS0NJ79</accession>
<keyword evidence="2" id="KW-1185">Reference proteome</keyword>
<evidence type="ECO:0000313" key="1">
    <source>
        <dbReference type="EMBL" id="MBH5335258.1"/>
    </source>
</evidence>
<gene>
    <name evidence="1" type="ORF">IHE55_10840</name>
</gene>
<evidence type="ECO:0000313" key="2">
    <source>
        <dbReference type="Proteomes" id="UP000807371"/>
    </source>
</evidence>
<proteinExistence type="predicted"/>
<name>A0ABS0NJ79_9ACTN</name>
<dbReference type="Proteomes" id="UP000807371">
    <property type="component" value="Unassembled WGS sequence"/>
</dbReference>
<organism evidence="1 2">
    <name type="scientific">Streptomyces pactum</name>
    <dbReference type="NCBI Taxonomy" id="68249"/>
    <lineage>
        <taxon>Bacteria</taxon>
        <taxon>Bacillati</taxon>
        <taxon>Actinomycetota</taxon>
        <taxon>Actinomycetes</taxon>
        <taxon>Kitasatosporales</taxon>
        <taxon>Streptomycetaceae</taxon>
        <taxon>Streptomyces</taxon>
    </lineage>
</organism>